<protein>
    <submittedName>
        <fullName evidence="2">Uncharacterized protein</fullName>
    </submittedName>
</protein>
<keyword evidence="3" id="KW-1185">Reference proteome</keyword>
<reference evidence="2 3" key="1">
    <citation type="submission" date="2014-04" db="EMBL/GenBank/DDBJ databases">
        <authorList>
            <consortium name="DOE Joint Genome Institute"/>
            <person name="Kuo A."/>
            <person name="Kohler A."/>
            <person name="Nagy L.G."/>
            <person name="Floudas D."/>
            <person name="Copeland A."/>
            <person name="Barry K.W."/>
            <person name="Cichocki N."/>
            <person name="Veneault-Fourrey C."/>
            <person name="LaButti K."/>
            <person name="Lindquist E.A."/>
            <person name="Lipzen A."/>
            <person name="Lundell T."/>
            <person name="Morin E."/>
            <person name="Murat C."/>
            <person name="Sun H."/>
            <person name="Tunlid A."/>
            <person name="Henrissat B."/>
            <person name="Grigoriev I.V."/>
            <person name="Hibbett D.S."/>
            <person name="Martin F."/>
            <person name="Nordberg H.P."/>
            <person name="Cantor M.N."/>
            <person name="Hua S.X."/>
        </authorList>
    </citation>
    <scope>NUCLEOTIDE SEQUENCE [LARGE SCALE GENOMIC DNA]</scope>
    <source>
        <strain evidence="2 3">LaAM-08-1</strain>
    </source>
</reference>
<feature type="region of interest" description="Disordered" evidence="1">
    <location>
        <begin position="185"/>
        <end position="271"/>
    </location>
</feature>
<sequence>MRTTRSVAHRLQAAKELQAKTQPETSRVTRSRGLTRSTTEVEISASATGQGTHIKWIRPTKGGAPMTGVIHIQGQENSVPDNATVHNVGSGSFVDGRFVTPPPIQQATPAAPRKVVQRQARIGNPGIMGIPAMNFVIDVPEDAGRNQIKKRVVKEYLQQQAGQLPAHPMKPWPSFPLSNTFIEYEEQSDDEQSDEEQGTSSLASPFSESPTSTLQRRVLGPHGTHLVVPGTLDPIMESDNYEEGPRSLSAPRALTPFPDVPMSSPQKTRGLGPCGTILVGEDGKAIVPGLQPGY</sequence>
<dbReference type="HOGENOM" id="CLU_946864_0_0_1"/>
<feature type="compositionally biased region" description="Polar residues" evidence="1">
    <location>
        <begin position="198"/>
        <end position="215"/>
    </location>
</feature>
<dbReference type="OrthoDB" id="3044901at2759"/>
<gene>
    <name evidence="2" type="ORF">K443DRAFT_680032</name>
</gene>
<evidence type="ECO:0000313" key="3">
    <source>
        <dbReference type="Proteomes" id="UP000054477"/>
    </source>
</evidence>
<organism evidence="2 3">
    <name type="scientific">Laccaria amethystina LaAM-08-1</name>
    <dbReference type="NCBI Taxonomy" id="1095629"/>
    <lineage>
        <taxon>Eukaryota</taxon>
        <taxon>Fungi</taxon>
        <taxon>Dikarya</taxon>
        <taxon>Basidiomycota</taxon>
        <taxon>Agaricomycotina</taxon>
        <taxon>Agaricomycetes</taxon>
        <taxon>Agaricomycetidae</taxon>
        <taxon>Agaricales</taxon>
        <taxon>Agaricineae</taxon>
        <taxon>Hydnangiaceae</taxon>
        <taxon>Laccaria</taxon>
    </lineage>
</organism>
<feature type="compositionally biased region" description="Polar residues" evidence="1">
    <location>
        <begin position="19"/>
        <end position="38"/>
    </location>
</feature>
<proteinExistence type="predicted"/>
<evidence type="ECO:0000313" key="2">
    <source>
        <dbReference type="EMBL" id="KIJ99312.1"/>
    </source>
</evidence>
<evidence type="ECO:0000256" key="1">
    <source>
        <dbReference type="SAM" id="MobiDB-lite"/>
    </source>
</evidence>
<dbReference type="AlphaFoldDB" id="A0A0C9XTQ4"/>
<dbReference type="EMBL" id="KN838649">
    <property type="protein sequence ID" value="KIJ99312.1"/>
    <property type="molecule type" value="Genomic_DNA"/>
</dbReference>
<name>A0A0C9XTQ4_9AGAR</name>
<feature type="region of interest" description="Disordered" evidence="1">
    <location>
        <begin position="16"/>
        <end position="38"/>
    </location>
</feature>
<feature type="compositionally biased region" description="Acidic residues" evidence="1">
    <location>
        <begin position="185"/>
        <end position="197"/>
    </location>
</feature>
<dbReference type="Proteomes" id="UP000054477">
    <property type="component" value="Unassembled WGS sequence"/>
</dbReference>
<reference evidence="3" key="2">
    <citation type="submission" date="2015-01" db="EMBL/GenBank/DDBJ databases">
        <title>Evolutionary Origins and Diversification of the Mycorrhizal Mutualists.</title>
        <authorList>
            <consortium name="DOE Joint Genome Institute"/>
            <consortium name="Mycorrhizal Genomics Consortium"/>
            <person name="Kohler A."/>
            <person name="Kuo A."/>
            <person name="Nagy L.G."/>
            <person name="Floudas D."/>
            <person name="Copeland A."/>
            <person name="Barry K.W."/>
            <person name="Cichocki N."/>
            <person name="Veneault-Fourrey C."/>
            <person name="LaButti K."/>
            <person name="Lindquist E.A."/>
            <person name="Lipzen A."/>
            <person name="Lundell T."/>
            <person name="Morin E."/>
            <person name="Murat C."/>
            <person name="Riley R."/>
            <person name="Ohm R."/>
            <person name="Sun H."/>
            <person name="Tunlid A."/>
            <person name="Henrissat B."/>
            <person name="Grigoriev I.V."/>
            <person name="Hibbett D.S."/>
            <person name="Martin F."/>
        </authorList>
    </citation>
    <scope>NUCLEOTIDE SEQUENCE [LARGE SCALE GENOMIC DNA]</scope>
    <source>
        <strain evidence="3">LaAM-08-1</strain>
    </source>
</reference>
<accession>A0A0C9XTQ4</accession>